<evidence type="ECO:0000313" key="3">
    <source>
        <dbReference type="Proteomes" id="UP000035740"/>
    </source>
</evidence>
<dbReference type="Gramene" id="KMS64758">
    <property type="protein sequence ID" value="KMS64758"/>
    <property type="gene ID" value="BVRB_042960"/>
</dbReference>
<sequence>MTDVINLSIERDFALPPSIQLYMAPSPSVAPADKPYVALSPSVPSIPSEPDLSPVAKAQDFEFGRDYYQPSEARINSSRTQSSVTLVKRPGLNAIRSKRMLLLTSPEGDESMPDTDAEF</sequence>
<keyword evidence="3" id="KW-1185">Reference proteome</keyword>
<organism evidence="2 3">
    <name type="scientific">Beta vulgaris subsp. vulgaris</name>
    <name type="common">Beet</name>
    <dbReference type="NCBI Taxonomy" id="3555"/>
    <lineage>
        <taxon>Eukaryota</taxon>
        <taxon>Viridiplantae</taxon>
        <taxon>Streptophyta</taxon>
        <taxon>Embryophyta</taxon>
        <taxon>Tracheophyta</taxon>
        <taxon>Spermatophyta</taxon>
        <taxon>Magnoliopsida</taxon>
        <taxon>eudicotyledons</taxon>
        <taxon>Gunneridae</taxon>
        <taxon>Pentapetalae</taxon>
        <taxon>Caryophyllales</taxon>
        <taxon>Chenopodiaceae</taxon>
        <taxon>Betoideae</taxon>
        <taxon>Beta</taxon>
    </lineage>
</organism>
<feature type="region of interest" description="Disordered" evidence="1">
    <location>
        <begin position="99"/>
        <end position="119"/>
    </location>
</feature>
<accession>A0A0J7YNQ0</accession>
<feature type="compositionally biased region" description="Acidic residues" evidence="1">
    <location>
        <begin position="107"/>
        <end position="119"/>
    </location>
</feature>
<reference evidence="2 3" key="1">
    <citation type="journal article" date="2014" name="Nature">
        <title>The genome of the recently domesticated crop plant sugar beet (Beta vulgaris).</title>
        <authorList>
            <person name="Dohm J.C."/>
            <person name="Minoche A.E."/>
            <person name="Holtgrawe D."/>
            <person name="Capella-Gutierrez S."/>
            <person name="Zakrzewski F."/>
            <person name="Tafer H."/>
            <person name="Rupp O."/>
            <person name="Sorensen T.R."/>
            <person name="Stracke R."/>
            <person name="Reinhardt R."/>
            <person name="Goesmann A."/>
            <person name="Kraft T."/>
            <person name="Schulz B."/>
            <person name="Stadler P.F."/>
            <person name="Schmidt T."/>
            <person name="Gabaldon T."/>
            <person name="Lehrach H."/>
            <person name="Weisshaar B."/>
            <person name="Himmelbauer H."/>
        </authorList>
    </citation>
    <scope>NUCLEOTIDE SEQUENCE [LARGE SCALE GENOMIC DNA]</scope>
    <source>
        <tissue evidence="2">Taproot</tissue>
    </source>
</reference>
<proteinExistence type="predicted"/>
<evidence type="ECO:0000313" key="2">
    <source>
        <dbReference type="EMBL" id="KMS64758.1"/>
    </source>
</evidence>
<gene>
    <name evidence="2" type="ORF">BVRB_042960</name>
</gene>
<dbReference type="AlphaFoldDB" id="A0A0J7YNQ0"/>
<name>A0A0J7YNQ0_BETVV</name>
<dbReference type="EMBL" id="KQ123532">
    <property type="protein sequence ID" value="KMS64758.1"/>
    <property type="molecule type" value="Genomic_DNA"/>
</dbReference>
<evidence type="ECO:0000256" key="1">
    <source>
        <dbReference type="SAM" id="MobiDB-lite"/>
    </source>
</evidence>
<protein>
    <submittedName>
        <fullName evidence="2">Uncharacterized protein</fullName>
    </submittedName>
</protein>
<dbReference type="Proteomes" id="UP000035740">
    <property type="component" value="Unassembled WGS sequence"/>
</dbReference>